<evidence type="ECO:0000256" key="4">
    <source>
        <dbReference type="ARBA" id="ARBA00022980"/>
    </source>
</evidence>
<dbReference type="GO" id="GO:0006412">
    <property type="term" value="P:translation"/>
    <property type="evidence" value="ECO:0007669"/>
    <property type="project" value="InterPro"/>
</dbReference>
<dbReference type="PRINTS" id="PR00062">
    <property type="entry name" value="RIBOSOMALL20"/>
</dbReference>
<dbReference type="PROSITE" id="PS00937">
    <property type="entry name" value="RIBOSOMAL_L20"/>
    <property type="match status" value="1"/>
</dbReference>
<keyword evidence="2" id="KW-0699">rRNA-binding</keyword>
<comment type="caution">
    <text evidence="7">The sequence shown here is derived from an EMBL/GenBank/DDBJ whole genome shotgun (WGS) entry which is preliminary data.</text>
</comment>
<feature type="compositionally biased region" description="Low complexity" evidence="6">
    <location>
        <begin position="167"/>
        <end position="180"/>
    </location>
</feature>
<dbReference type="AlphaFoldDB" id="A0A0F9AMM3"/>
<keyword evidence="5" id="KW-0687">Ribonucleoprotein</keyword>
<evidence type="ECO:0008006" key="8">
    <source>
        <dbReference type="Google" id="ProtNLM"/>
    </source>
</evidence>
<reference evidence="7" key="1">
    <citation type="journal article" date="2015" name="Nature">
        <title>Complex archaea that bridge the gap between prokaryotes and eukaryotes.</title>
        <authorList>
            <person name="Spang A."/>
            <person name="Saw J.H."/>
            <person name="Jorgensen S.L."/>
            <person name="Zaremba-Niedzwiedzka K."/>
            <person name="Martijn J."/>
            <person name="Lind A.E."/>
            <person name="van Eijk R."/>
            <person name="Schleper C."/>
            <person name="Guy L."/>
            <person name="Ettema T.J."/>
        </authorList>
    </citation>
    <scope>NUCLEOTIDE SEQUENCE</scope>
</reference>
<proteinExistence type="inferred from homology"/>
<dbReference type="Gene3D" id="1.10.1900.20">
    <property type="entry name" value="Ribosomal protein L20"/>
    <property type="match status" value="1"/>
</dbReference>
<keyword evidence="4" id="KW-0689">Ribosomal protein</keyword>
<dbReference type="Gene3D" id="6.10.160.10">
    <property type="match status" value="1"/>
</dbReference>
<dbReference type="PANTHER" id="PTHR10986">
    <property type="entry name" value="39S RIBOSOMAL PROTEIN L20"/>
    <property type="match status" value="1"/>
</dbReference>
<evidence type="ECO:0000256" key="6">
    <source>
        <dbReference type="SAM" id="MobiDB-lite"/>
    </source>
</evidence>
<feature type="compositionally biased region" description="Basic and acidic residues" evidence="6">
    <location>
        <begin position="127"/>
        <end position="139"/>
    </location>
</feature>
<dbReference type="GO" id="GO:0019843">
    <property type="term" value="F:rRNA binding"/>
    <property type="evidence" value="ECO:0007669"/>
    <property type="project" value="UniProtKB-KW"/>
</dbReference>
<keyword evidence="3" id="KW-0694">RNA-binding</keyword>
<dbReference type="GO" id="GO:1990904">
    <property type="term" value="C:ribonucleoprotein complex"/>
    <property type="evidence" value="ECO:0007669"/>
    <property type="project" value="UniProtKB-KW"/>
</dbReference>
<evidence type="ECO:0000256" key="1">
    <source>
        <dbReference type="ARBA" id="ARBA00007698"/>
    </source>
</evidence>
<dbReference type="CDD" id="cd07026">
    <property type="entry name" value="Ribosomal_L20"/>
    <property type="match status" value="1"/>
</dbReference>
<comment type="similarity">
    <text evidence="1">Belongs to the bacterial ribosomal protein bL20 family.</text>
</comment>
<dbReference type="GO" id="GO:0005840">
    <property type="term" value="C:ribosome"/>
    <property type="evidence" value="ECO:0007669"/>
    <property type="project" value="UniProtKB-KW"/>
</dbReference>
<dbReference type="NCBIfam" id="TIGR01032">
    <property type="entry name" value="rplT_bact"/>
    <property type="match status" value="1"/>
</dbReference>
<feature type="region of interest" description="Disordered" evidence="6">
    <location>
        <begin position="120"/>
        <end position="322"/>
    </location>
</feature>
<dbReference type="HAMAP" id="MF_00382">
    <property type="entry name" value="Ribosomal_bL20"/>
    <property type="match status" value="1"/>
</dbReference>
<evidence type="ECO:0000256" key="2">
    <source>
        <dbReference type="ARBA" id="ARBA00022730"/>
    </source>
</evidence>
<gene>
    <name evidence="7" type="ORF">LCGC14_2553890</name>
</gene>
<dbReference type="Pfam" id="PF00453">
    <property type="entry name" value="Ribosomal_L20"/>
    <property type="match status" value="1"/>
</dbReference>
<protein>
    <recommendedName>
        <fullName evidence="8">50S ribosomal protein L20</fullName>
    </recommendedName>
</protein>
<feature type="compositionally biased region" description="Basic residues" evidence="6">
    <location>
        <begin position="299"/>
        <end position="312"/>
    </location>
</feature>
<name>A0A0F9AMM3_9ZZZZ</name>
<evidence type="ECO:0000313" key="7">
    <source>
        <dbReference type="EMBL" id="KKL10630.1"/>
    </source>
</evidence>
<feature type="compositionally biased region" description="Basic and acidic residues" evidence="6">
    <location>
        <begin position="154"/>
        <end position="165"/>
    </location>
</feature>
<organism evidence="7">
    <name type="scientific">marine sediment metagenome</name>
    <dbReference type="NCBI Taxonomy" id="412755"/>
    <lineage>
        <taxon>unclassified sequences</taxon>
        <taxon>metagenomes</taxon>
        <taxon>ecological metagenomes</taxon>
    </lineage>
</organism>
<dbReference type="InterPro" id="IPR035566">
    <property type="entry name" value="Ribosomal_protein_bL20_C"/>
</dbReference>
<dbReference type="EMBL" id="LAZR01041982">
    <property type="protein sequence ID" value="KKL10630.1"/>
    <property type="molecule type" value="Genomic_DNA"/>
</dbReference>
<evidence type="ECO:0000256" key="3">
    <source>
        <dbReference type="ARBA" id="ARBA00022884"/>
    </source>
</evidence>
<dbReference type="InterPro" id="IPR005813">
    <property type="entry name" value="Ribosomal_bL20"/>
</dbReference>
<dbReference type="GO" id="GO:0003735">
    <property type="term" value="F:structural constituent of ribosome"/>
    <property type="evidence" value="ECO:0007669"/>
    <property type="project" value="InterPro"/>
</dbReference>
<dbReference type="FunFam" id="1.10.1900.20:FF:000001">
    <property type="entry name" value="50S ribosomal protein L20"/>
    <property type="match status" value="1"/>
</dbReference>
<evidence type="ECO:0000256" key="5">
    <source>
        <dbReference type="ARBA" id="ARBA00023274"/>
    </source>
</evidence>
<feature type="compositionally biased region" description="Basic and acidic residues" evidence="6">
    <location>
        <begin position="259"/>
        <end position="296"/>
    </location>
</feature>
<accession>A0A0F9AMM3</accession>
<dbReference type="SUPFAM" id="SSF74731">
    <property type="entry name" value="Ribosomal protein L20"/>
    <property type="match status" value="1"/>
</dbReference>
<dbReference type="InterPro" id="IPR049946">
    <property type="entry name" value="RIBOSOMAL_L20_CS"/>
</dbReference>
<feature type="compositionally biased region" description="Low complexity" evidence="6">
    <location>
        <begin position="140"/>
        <end position="153"/>
    </location>
</feature>
<sequence>MPRVRKGAARARKHKKILKSTRGHIGAASRRYRIAIEAWIKAGQHATIGRKLKKRDFRRLWITRISAACRQRGCTYSRFIHGLAEHGIAVNRKVLADIAVADPKAFDELVAIAMGVKAPPKAAVKPEMADKKKTAREPVSETAASETEAAPAKKAAEEETAREPAGEEATAQTKAPPAKAAAKKKAAPKAKAAPAKKPAKKKTVPKAAGDEDASESKAAPAKKAAKKKAAAPKAPPKAPAKKDPDSTLESDNGAVVAAHNEEPEPKPDADSGEKAEKIEPAPSDPDKETTKVDAPPKPKTTKKPGGGKKTAKVAKPPRGPKK</sequence>